<accession>A0A235FE11</accession>
<evidence type="ECO:0000313" key="3">
    <source>
        <dbReference type="Proteomes" id="UP000215059"/>
    </source>
</evidence>
<comment type="caution">
    <text evidence="2">The sequence shown here is derived from an EMBL/GenBank/DDBJ whole genome shotgun (WGS) entry which is preliminary data.</text>
</comment>
<keyword evidence="1" id="KW-0175">Coiled coil</keyword>
<organism evidence="2 3">
    <name type="scientific">Fictibacillus aquaticus</name>
    <dbReference type="NCBI Taxonomy" id="2021314"/>
    <lineage>
        <taxon>Bacteria</taxon>
        <taxon>Bacillati</taxon>
        <taxon>Bacillota</taxon>
        <taxon>Bacilli</taxon>
        <taxon>Bacillales</taxon>
        <taxon>Fictibacillaceae</taxon>
        <taxon>Fictibacillus</taxon>
    </lineage>
</organism>
<sequence>MDAYVKSSLLQWKEEMMVQKQELDEEYERLKADLQLYSYKFGITKQVIQSTSNDKIVKNIKTTYQIPFEEKFNELKQSLKDIEEKRRVYQMFVEKIEKASEMEEKV</sequence>
<feature type="coiled-coil region" evidence="1">
    <location>
        <begin position="9"/>
        <end position="40"/>
    </location>
</feature>
<keyword evidence="3" id="KW-1185">Reference proteome</keyword>
<dbReference type="RefSeq" id="WP_094251400.1">
    <property type="nucleotide sequence ID" value="NZ_JBHLXL010000001.1"/>
</dbReference>
<dbReference type="Proteomes" id="UP000215059">
    <property type="component" value="Unassembled WGS sequence"/>
</dbReference>
<reference evidence="2 3" key="1">
    <citation type="submission" date="2017-07" db="EMBL/GenBank/DDBJ databases">
        <title>Fictibacillus sp. nov. GDSW-R2A3 Genome sequencing and assembly.</title>
        <authorList>
            <person name="Mayilraj S."/>
        </authorList>
    </citation>
    <scope>NUCLEOTIDE SEQUENCE [LARGE SCALE GENOMIC DNA]</scope>
    <source>
        <strain evidence="2 3">GDSW-R2A3</strain>
    </source>
</reference>
<dbReference type="OrthoDB" id="2906801at2"/>
<dbReference type="AlphaFoldDB" id="A0A235FE11"/>
<name>A0A235FE11_9BACL</name>
<proteinExistence type="predicted"/>
<protein>
    <submittedName>
        <fullName evidence="2">Uncharacterized protein</fullName>
    </submittedName>
</protein>
<gene>
    <name evidence="2" type="ORF">CGZ90_06000</name>
</gene>
<evidence type="ECO:0000313" key="2">
    <source>
        <dbReference type="EMBL" id="OYD59439.1"/>
    </source>
</evidence>
<evidence type="ECO:0000256" key="1">
    <source>
        <dbReference type="SAM" id="Coils"/>
    </source>
</evidence>
<dbReference type="EMBL" id="NOII01000001">
    <property type="protein sequence ID" value="OYD59439.1"/>
    <property type="molecule type" value="Genomic_DNA"/>
</dbReference>